<dbReference type="EMBL" id="CAJVPT010025210">
    <property type="protein sequence ID" value="CAG8674004.1"/>
    <property type="molecule type" value="Genomic_DNA"/>
</dbReference>
<organism evidence="1 2">
    <name type="scientific">Acaulospora colombiana</name>
    <dbReference type="NCBI Taxonomy" id="27376"/>
    <lineage>
        <taxon>Eukaryota</taxon>
        <taxon>Fungi</taxon>
        <taxon>Fungi incertae sedis</taxon>
        <taxon>Mucoromycota</taxon>
        <taxon>Glomeromycotina</taxon>
        <taxon>Glomeromycetes</taxon>
        <taxon>Diversisporales</taxon>
        <taxon>Acaulosporaceae</taxon>
        <taxon>Acaulospora</taxon>
    </lineage>
</organism>
<dbReference type="Proteomes" id="UP000789525">
    <property type="component" value="Unassembled WGS sequence"/>
</dbReference>
<protein>
    <submittedName>
        <fullName evidence="1">10335_t:CDS:1</fullName>
    </submittedName>
</protein>
<name>A0ACA9NXL6_9GLOM</name>
<proteinExistence type="predicted"/>
<comment type="caution">
    <text evidence="1">The sequence shown here is derived from an EMBL/GenBank/DDBJ whole genome shotgun (WGS) entry which is preliminary data.</text>
</comment>
<accession>A0ACA9NXL6</accession>
<keyword evidence="2" id="KW-1185">Reference proteome</keyword>
<evidence type="ECO:0000313" key="1">
    <source>
        <dbReference type="EMBL" id="CAG8674004.1"/>
    </source>
</evidence>
<gene>
    <name evidence="1" type="ORF">ACOLOM_LOCUS9061</name>
</gene>
<feature type="non-terminal residue" evidence="1">
    <location>
        <position position="354"/>
    </location>
</feature>
<sequence>MHSSSNSRGKRKAYIIDSDDDDDEYADADTPPTPAVAAAATQPGKSQHPHSRKSHIIKSSNAKQIQNALTVWFLDGVHDARGMPWRKRWDPALSAEAKAQRAYESGDGYPVLPKVDGCVSAVIGAWYHCGLILQDRFPTVRDLAASNIEAVNALWKARLFEGAKLVVEKFDGKLPDDAALLQSDVPGIGKYSSGAICSIAYGKCVPVLDGNVHRLLSRVLALYASPKAKQVTDMLWDAAEAIVKDASDPGAVNQALIELGSTICTPRDPKCDKCPISSHCNAYKWQTGKTATTDIEDLCDVCDPIVDTTKSVTIFPMKVEKKAVPEETDVVCAIAWRPKDDPTTYYLLRKRPAT</sequence>
<evidence type="ECO:0000313" key="2">
    <source>
        <dbReference type="Proteomes" id="UP000789525"/>
    </source>
</evidence>
<reference evidence="1" key="1">
    <citation type="submission" date="2021-06" db="EMBL/GenBank/DDBJ databases">
        <authorList>
            <person name="Kallberg Y."/>
            <person name="Tangrot J."/>
            <person name="Rosling A."/>
        </authorList>
    </citation>
    <scope>NUCLEOTIDE SEQUENCE</scope>
    <source>
        <strain evidence="1">CL356</strain>
    </source>
</reference>